<accession>A0A8B9MKH3</accession>
<name>A0A8B9MKH3_9AVES</name>
<reference evidence="1" key="2">
    <citation type="submission" date="2025-09" db="UniProtKB">
        <authorList>
            <consortium name="Ensembl"/>
        </authorList>
    </citation>
    <scope>IDENTIFICATION</scope>
</reference>
<dbReference type="Ensembl" id="ENSANIT00000010514.1">
    <property type="protein sequence ID" value="ENSANIP00000010161.1"/>
    <property type="gene ID" value="ENSANIG00000006873.1"/>
</dbReference>
<dbReference type="AlphaFoldDB" id="A0A8B9MKH3"/>
<keyword evidence="2" id="KW-1185">Reference proteome</keyword>
<sequence>VAWNFTEKIHWMIQLQFSNSWSNCARLAGVNMKRPVRFLYSCLTKMHKTTKNYCTLLVGIH</sequence>
<dbReference type="Proteomes" id="UP000694541">
    <property type="component" value="Unplaced"/>
</dbReference>
<protein>
    <submittedName>
        <fullName evidence="1">Uncharacterized protein</fullName>
    </submittedName>
</protein>
<evidence type="ECO:0000313" key="1">
    <source>
        <dbReference type="Ensembl" id="ENSANIP00000010161.1"/>
    </source>
</evidence>
<reference evidence="1" key="1">
    <citation type="submission" date="2025-08" db="UniProtKB">
        <authorList>
            <consortium name="Ensembl"/>
        </authorList>
    </citation>
    <scope>IDENTIFICATION</scope>
</reference>
<organism evidence="1 2">
    <name type="scientific">Accipiter nisus</name>
    <name type="common">Eurasian sparrowhawk</name>
    <dbReference type="NCBI Taxonomy" id="211598"/>
    <lineage>
        <taxon>Eukaryota</taxon>
        <taxon>Metazoa</taxon>
        <taxon>Chordata</taxon>
        <taxon>Craniata</taxon>
        <taxon>Vertebrata</taxon>
        <taxon>Euteleostomi</taxon>
        <taxon>Archelosauria</taxon>
        <taxon>Archosauria</taxon>
        <taxon>Dinosauria</taxon>
        <taxon>Saurischia</taxon>
        <taxon>Theropoda</taxon>
        <taxon>Coelurosauria</taxon>
        <taxon>Aves</taxon>
        <taxon>Neognathae</taxon>
        <taxon>Neoaves</taxon>
        <taxon>Telluraves</taxon>
        <taxon>Accipitrimorphae</taxon>
        <taxon>Accipitriformes</taxon>
        <taxon>Accipitridae</taxon>
        <taxon>Accipitrinae</taxon>
        <taxon>Accipiter</taxon>
    </lineage>
</organism>
<proteinExistence type="predicted"/>
<evidence type="ECO:0000313" key="2">
    <source>
        <dbReference type="Proteomes" id="UP000694541"/>
    </source>
</evidence>